<accession>A0A7J7K221</accession>
<dbReference type="Proteomes" id="UP000593567">
    <property type="component" value="Unassembled WGS sequence"/>
</dbReference>
<keyword evidence="2" id="KW-1185">Reference proteome</keyword>
<sequence>MEVSISQQPNIIFVCVLVLPRLSLSTEGLRQSKKKKLPLLKHYAGERPIYELDKETTALVQCTCTALTHPSKFNWHSILVFLGTWYIVGVQRSSPTKDFELEWINKSKRL</sequence>
<protein>
    <submittedName>
        <fullName evidence="1">Uncharacterized protein</fullName>
    </submittedName>
</protein>
<reference evidence="1" key="1">
    <citation type="submission" date="2020-06" db="EMBL/GenBank/DDBJ databases">
        <title>Draft genome of Bugula neritina, a colonial animal packing powerful symbionts and potential medicines.</title>
        <authorList>
            <person name="Rayko M."/>
        </authorList>
    </citation>
    <scope>NUCLEOTIDE SEQUENCE [LARGE SCALE GENOMIC DNA]</scope>
    <source>
        <strain evidence="1">Kwan_BN1</strain>
    </source>
</reference>
<organism evidence="1 2">
    <name type="scientific">Bugula neritina</name>
    <name type="common">Brown bryozoan</name>
    <name type="synonym">Sertularia neritina</name>
    <dbReference type="NCBI Taxonomy" id="10212"/>
    <lineage>
        <taxon>Eukaryota</taxon>
        <taxon>Metazoa</taxon>
        <taxon>Spiralia</taxon>
        <taxon>Lophotrochozoa</taxon>
        <taxon>Bryozoa</taxon>
        <taxon>Gymnolaemata</taxon>
        <taxon>Cheilostomatida</taxon>
        <taxon>Flustrina</taxon>
        <taxon>Buguloidea</taxon>
        <taxon>Bugulidae</taxon>
        <taxon>Bugula</taxon>
    </lineage>
</organism>
<evidence type="ECO:0000313" key="2">
    <source>
        <dbReference type="Proteomes" id="UP000593567"/>
    </source>
</evidence>
<dbReference type="OrthoDB" id="1939643at2759"/>
<evidence type="ECO:0000313" key="1">
    <source>
        <dbReference type="EMBL" id="KAF6032011.1"/>
    </source>
</evidence>
<dbReference type="AlphaFoldDB" id="A0A7J7K221"/>
<comment type="caution">
    <text evidence="1">The sequence shown here is derived from an EMBL/GenBank/DDBJ whole genome shotgun (WGS) entry which is preliminary data.</text>
</comment>
<dbReference type="EMBL" id="VXIV02001543">
    <property type="protein sequence ID" value="KAF6032011.1"/>
    <property type="molecule type" value="Genomic_DNA"/>
</dbReference>
<proteinExistence type="predicted"/>
<name>A0A7J7K221_BUGNE</name>
<gene>
    <name evidence="1" type="ORF">EB796_009681</name>
</gene>